<dbReference type="PANTHER" id="PTHR30537:SF3">
    <property type="entry name" value="TRANSCRIPTIONAL REGULATORY PROTEIN"/>
    <property type="match status" value="1"/>
</dbReference>
<dbReference type="Gene3D" id="1.10.10.10">
    <property type="entry name" value="Winged helix-like DNA-binding domain superfamily/Winged helix DNA-binding domain"/>
    <property type="match status" value="1"/>
</dbReference>
<dbReference type="PRINTS" id="PR00039">
    <property type="entry name" value="HTHLYSR"/>
</dbReference>
<dbReference type="GO" id="GO:0003700">
    <property type="term" value="F:DNA-binding transcription factor activity"/>
    <property type="evidence" value="ECO:0007669"/>
    <property type="project" value="InterPro"/>
</dbReference>
<comment type="similarity">
    <text evidence="1">Belongs to the LysR transcriptional regulatory family.</text>
</comment>
<keyword evidence="3" id="KW-0238">DNA-binding</keyword>
<dbReference type="OrthoDB" id="7333438at2"/>
<dbReference type="GO" id="GO:0006351">
    <property type="term" value="P:DNA-templated transcription"/>
    <property type="evidence" value="ECO:0007669"/>
    <property type="project" value="TreeGrafter"/>
</dbReference>
<reference evidence="6 7" key="1">
    <citation type="submission" date="2019-08" db="EMBL/GenBank/DDBJ databases">
        <authorList>
            <person name="Grouzdev D."/>
            <person name="Tikhonova E."/>
            <person name="Kravchenko I."/>
        </authorList>
    </citation>
    <scope>NUCLEOTIDE SEQUENCE [LARGE SCALE GENOMIC DNA]</scope>
    <source>
        <strain evidence="6 7">59b</strain>
    </source>
</reference>
<dbReference type="RefSeq" id="WP_149234594.1">
    <property type="nucleotide sequence ID" value="NZ_JALJXJ010000008.1"/>
</dbReference>
<dbReference type="PROSITE" id="PS50931">
    <property type="entry name" value="HTH_LYSR"/>
    <property type="match status" value="1"/>
</dbReference>
<dbReference type="InterPro" id="IPR000847">
    <property type="entry name" value="LysR_HTH_N"/>
</dbReference>
<accession>A0A5A9GE66</accession>
<sequence length="306" mass="32997">MSQPPPSWDLYRSFLAVIREGSLSAAARALGLTQPTLARHVAALEEAVGGSLFLRSPRGLDPTDAALALKPQVEALDAAAASLWRTASGYGGKGCGAEVRGTVRITASEVVGARILPAILAGLRTRHPDLEIELVLSNAVDDLLQRNADVAVRMVEPDQQALLVRRIGVITLGMHAHRSYLDRHGIPRCMGDLDRHSLIGFDRETPDIRAMLRRAPGLTLPRFALRSDSHLAQLAAIEAGFGIGICQVPMARRNPDLVRLLADAFDMPMGMWVAMHEDLRSTPRCRAVFDGLAAGLRDHVSAEHAG</sequence>
<dbReference type="InterPro" id="IPR036390">
    <property type="entry name" value="WH_DNA-bd_sf"/>
</dbReference>
<dbReference type="GO" id="GO:0043565">
    <property type="term" value="F:sequence-specific DNA binding"/>
    <property type="evidence" value="ECO:0007669"/>
    <property type="project" value="TreeGrafter"/>
</dbReference>
<keyword evidence="2" id="KW-0805">Transcription regulation</keyword>
<keyword evidence="7" id="KW-1185">Reference proteome</keyword>
<evidence type="ECO:0000256" key="4">
    <source>
        <dbReference type="ARBA" id="ARBA00023163"/>
    </source>
</evidence>
<evidence type="ECO:0000256" key="1">
    <source>
        <dbReference type="ARBA" id="ARBA00009437"/>
    </source>
</evidence>
<feature type="domain" description="HTH lysR-type" evidence="5">
    <location>
        <begin position="6"/>
        <end position="63"/>
    </location>
</feature>
<dbReference type="Pfam" id="PF00126">
    <property type="entry name" value="HTH_1"/>
    <property type="match status" value="1"/>
</dbReference>
<dbReference type="InterPro" id="IPR005119">
    <property type="entry name" value="LysR_subst-bd"/>
</dbReference>
<comment type="caution">
    <text evidence="6">The sequence shown here is derived from an EMBL/GenBank/DDBJ whole genome shotgun (WGS) entry which is preliminary data.</text>
</comment>
<evidence type="ECO:0000313" key="7">
    <source>
        <dbReference type="Proteomes" id="UP000324927"/>
    </source>
</evidence>
<dbReference type="SUPFAM" id="SSF53850">
    <property type="entry name" value="Periplasmic binding protein-like II"/>
    <property type="match status" value="1"/>
</dbReference>
<dbReference type="PANTHER" id="PTHR30537">
    <property type="entry name" value="HTH-TYPE TRANSCRIPTIONAL REGULATOR"/>
    <property type="match status" value="1"/>
</dbReference>
<dbReference type="EMBL" id="VTTN01000018">
    <property type="protein sequence ID" value="KAA0592004.1"/>
    <property type="molecule type" value="Genomic_DNA"/>
</dbReference>
<keyword evidence="4" id="KW-0804">Transcription</keyword>
<evidence type="ECO:0000313" key="6">
    <source>
        <dbReference type="EMBL" id="KAA0592004.1"/>
    </source>
</evidence>
<name>A0A5A9GE66_AZOLI</name>
<dbReference type="SUPFAM" id="SSF46785">
    <property type="entry name" value="Winged helix' DNA-binding domain"/>
    <property type="match status" value="1"/>
</dbReference>
<organism evidence="6 7">
    <name type="scientific">Azospirillum lipoferum</name>
    <dbReference type="NCBI Taxonomy" id="193"/>
    <lineage>
        <taxon>Bacteria</taxon>
        <taxon>Pseudomonadati</taxon>
        <taxon>Pseudomonadota</taxon>
        <taxon>Alphaproteobacteria</taxon>
        <taxon>Rhodospirillales</taxon>
        <taxon>Azospirillaceae</taxon>
        <taxon>Azospirillum</taxon>
    </lineage>
</organism>
<evidence type="ECO:0000256" key="3">
    <source>
        <dbReference type="ARBA" id="ARBA00023125"/>
    </source>
</evidence>
<dbReference type="InterPro" id="IPR036388">
    <property type="entry name" value="WH-like_DNA-bd_sf"/>
</dbReference>
<proteinExistence type="inferred from homology"/>
<dbReference type="Gene3D" id="3.40.190.290">
    <property type="match status" value="1"/>
</dbReference>
<dbReference type="InterPro" id="IPR058163">
    <property type="entry name" value="LysR-type_TF_proteobact-type"/>
</dbReference>
<protein>
    <submittedName>
        <fullName evidence="6">LysR family transcriptional regulator</fullName>
    </submittedName>
</protein>
<dbReference type="AlphaFoldDB" id="A0A5A9GE66"/>
<gene>
    <name evidence="6" type="ORF">FZ942_29340</name>
</gene>
<evidence type="ECO:0000256" key="2">
    <source>
        <dbReference type="ARBA" id="ARBA00023015"/>
    </source>
</evidence>
<evidence type="ECO:0000259" key="5">
    <source>
        <dbReference type="PROSITE" id="PS50931"/>
    </source>
</evidence>
<dbReference type="Pfam" id="PF03466">
    <property type="entry name" value="LysR_substrate"/>
    <property type="match status" value="1"/>
</dbReference>
<dbReference type="Proteomes" id="UP000324927">
    <property type="component" value="Unassembled WGS sequence"/>
</dbReference>